<evidence type="ECO:0000256" key="3">
    <source>
        <dbReference type="ARBA" id="ARBA00022664"/>
    </source>
</evidence>
<keyword evidence="7" id="KW-0539">Nucleus</keyword>
<evidence type="ECO:0000313" key="10">
    <source>
        <dbReference type="Ensembl" id="ENSOSIP00000014904.1"/>
    </source>
</evidence>
<keyword evidence="5" id="KW-0694">RNA-binding</keyword>
<evidence type="ECO:0000256" key="2">
    <source>
        <dbReference type="ARBA" id="ARBA00006850"/>
    </source>
</evidence>
<accession>A0A8C7XMT4</accession>
<organism evidence="10 11">
    <name type="scientific">Oryzias sinensis</name>
    <name type="common">Chinese medaka</name>
    <dbReference type="NCBI Taxonomy" id="183150"/>
    <lineage>
        <taxon>Eukaryota</taxon>
        <taxon>Metazoa</taxon>
        <taxon>Chordata</taxon>
        <taxon>Craniata</taxon>
        <taxon>Vertebrata</taxon>
        <taxon>Euteleostomi</taxon>
        <taxon>Actinopterygii</taxon>
        <taxon>Neopterygii</taxon>
        <taxon>Teleostei</taxon>
        <taxon>Neoteleostei</taxon>
        <taxon>Acanthomorphata</taxon>
        <taxon>Ovalentaria</taxon>
        <taxon>Atherinomorphae</taxon>
        <taxon>Beloniformes</taxon>
        <taxon>Adrianichthyidae</taxon>
        <taxon>Oryziinae</taxon>
        <taxon>Oryzias</taxon>
    </lineage>
</organism>
<evidence type="ECO:0000256" key="7">
    <source>
        <dbReference type="ARBA" id="ARBA00023242"/>
    </source>
</evidence>
<comment type="similarity">
    <text evidence="2">Belongs to the snRNP Sm proteins family.</text>
</comment>
<proteinExistence type="inferred from homology"/>
<name>A0A8C7XMT4_9TELE</name>
<dbReference type="AlphaFoldDB" id="A0A8C7XMT4"/>
<dbReference type="GO" id="GO:0000398">
    <property type="term" value="P:mRNA splicing, via spliceosome"/>
    <property type="evidence" value="ECO:0007669"/>
    <property type="project" value="InterPro"/>
</dbReference>
<reference evidence="10" key="1">
    <citation type="submission" date="2025-08" db="UniProtKB">
        <authorList>
            <consortium name="Ensembl"/>
        </authorList>
    </citation>
    <scope>IDENTIFICATION</scope>
</reference>
<dbReference type="PANTHER" id="PTHR11193">
    <property type="entry name" value="SMALL NUCLEAR RIBONUCLEOPROTEIN E"/>
    <property type="match status" value="1"/>
</dbReference>
<keyword evidence="3" id="KW-0507">mRNA processing</keyword>
<sequence>MNVIFDQNIKMCSTDLLPVGGACSVKGNLLVQEPDAERNPPLRQLGIRMAYRGQGQKVQKVMVQPINLIFRYLQNRSRIQVWLYEQVNMRIEGCIIVRFILLLLSVFVNFPNVCHSYFKTGIDCKNDRRFKVFLLQKGEQESLRTTDLAS</sequence>
<evidence type="ECO:0000256" key="1">
    <source>
        <dbReference type="ARBA" id="ARBA00004123"/>
    </source>
</evidence>
<evidence type="ECO:0000256" key="5">
    <source>
        <dbReference type="ARBA" id="ARBA00022884"/>
    </source>
</evidence>
<keyword evidence="9" id="KW-0812">Transmembrane</keyword>
<dbReference type="Gene3D" id="2.30.30.100">
    <property type="match status" value="1"/>
</dbReference>
<keyword evidence="9" id="KW-1133">Transmembrane helix</keyword>
<dbReference type="GO" id="GO:0003723">
    <property type="term" value="F:RNA binding"/>
    <property type="evidence" value="ECO:0007669"/>
    <property type="project" value="UniProtKB-KW"/>
</dbReference>
<keyword evidence="9" id="KW-0472">Membrane</keyword>
<comment type="subcellular location">
    <subcellularLocation>
        <location evidence="1">Nucleus</location>
    </subcellularLocation>
</comment>
<reference evidence="10" key="2">
    <citation type="submission" date="2025-09" db="UniProtKB">
        <authorList>
            <consortium name="Ensembl"/>
        </authorList>
    </citation>
    <scope>IDENTIFICATION</scope>
</reference>
<evidence type="ECO:0000256" key="8">
    <source>
        <dbReference type="ARBA" id="ARBA00023274"/>
    </source>
</evidence>
<dbReference type="Proteomes" id="UP000694383">
    <property type="component" value="Unplaced"/>
</dbReference>
<evidence type="ECO:0000256" key="6">
    <source>
        <dbReference type="ARBA" id="ARBA00023187"/>
    </source>
</evidence>
<dbReference type="Ensembl" id="ENSOSIT00000015760.1">
    <property type="protein sequence ID" value="ENSOSIP00000014904.1"/>
    <property type="gene ID" value="ENSOSIG00000008381.1"/>
</dbReference>
<evidence type="ECO:0000313" key="11">
    <source>
        <dbReference type="Proteomes" id="UP000694383"/>
    </source>
</evidence>
<keyword evidence="11" id="KW-1185">Reference proteome</keyword>
<dbReference type="GO" id="GO:0005681">
    <property type="term" value="C:spliceosomal complex"/>
    <property type="evidence" value="ECO:0007669"/>
    <property type="project" value="UniProtKB-KW"/>
</dbReference>
<keyword evidence="6" id="KW-0508">mRNA splicing</keyword>
<evidence type="ECO:0000256" key="4">
    <source>
        <dbReference type="ARBA" id="ARBA00022728"/>
    </source>
</evidence>
<keyword evidence="8" id="KW-0687">Ribonucleoprotein</keyword>
<evidence type="ECO:0000256" key="9">
    <source>
        <dbReference type="SAM" id="Phobius"/>
    </source>
</evidence>
<keyword evidence="4" id="KW-0747">Spliceosome</keyword>
<feature type="transmembrane region" description="Helical" evidence="9">
    <location>
        <begin position="95"/>
        <end position="118"/>
    </location>
</feature>
<dbReference type="InterPro" id="IPR027078">
    <property type="entry name" value="snRNP-E"/>
</dbReference>
<protein>
    <submittedName>
        <fullName evidence="10">Small nuclear ribonucleoprotein polypeptide E</fullName>
    </submittedName>
</protein>
<dbReference type="GeneTree" id="ENSGT00390000012818"/>